<dbReference type="EMBL" id="CAUJNA010000513">
    <property type="protein sequence ID" value="CAJ1378052.1"/>
    <property type="molecule type" value="Genomic_DNA"/>
</dbReference>
<name>A0AA36I0M5_9DINO</name>
<evidence type="ECO:0000313" key="2">
    <source>
        <dbReference type="EMBL" id="CAJ1378052.1"/>
    </source>
</evidence>
<feature type="region of interest" description="Disordered" evidence="1">
    <location>
        <begin position="20"/>
        <end position="57"/>
    </location>
</feature>
<dbReference type="Proteomes" id="UP001178507">
    <property type="component" value="Unassembled WGS sequence"/>
</dbReference>
<evidence type="ECO:0000256" key="1">
    <source>
        <dbReference type="SAM" id="MobiDB-lite"/>
    </source>
</evidence>
<keyword evidence="3" id="KW-1185">Reference proteome</keyword>
<proteinExistence type="predicted"/>
<gene>
    <name evidence="2" type="ORF">EVOR1521_LOCUS6703</name>
</gene>
<comment type="caution">
    <text evidence="2">The sequence shown here is derived from an EMBL/GenBank/DDBJ whole genome shotgun (WGS) entry which is preliminary data.</text>
</comment>
<sequence length="158" mass="17006">CYRSFCFLCSPRRAARRARRHELEAELQGSPGGGQRGVPGGELHLPPGDGVISHGDANEIEGHQEGRERRHVTDLQVLQQHLPTAAARRPHWQMGPAAGGVPATRGLHGAVHHGQHHGQPGHGSALRAGVGEAEGRDTGEEGHVSLSALQFRFWVCRT</sequence>
<evidence type="ECO:0000313" key="3">
    <source>
        <dbReference type="Proteomes" id="UP001178507"/>
    </source>
</evidence>
<organism evidence="2 3">
    <name type="scientific">Effrenium voratum</name>
    <dbReference type="NCBI Taxonomy" id="2562239"/>
    <lineage>
        <taxon>Eukaryota</taxon>
        <taxon>Sar</taxon>
        <taxon>Alveolata</taxon>
        <taxon>Dinophyceae</taxon>
        <taxon>Suessiales</taxon>
        <taxon>Symbiodiniaceae</taxon>
        <taxon>Effrenium</taxon>
    </lineage>
</organism>
<feature type="compositionally biased region" description="Gly residues" evidence="1">
    <location>
        <begin position="30"/>
        <end position="40"/>
    </location>
</feature>
<feature type="non-terminal residue" evidence="2">
    <location>
        <position position="1"/>
    </location>
</feature>
<protein>
    <submittedName>
        <fullName evidence="2">Uncharacterized protein</fullName>
    </submittedName>
</protein>
<accession>A0AA36I0M5</accession>
<dbReference type="AlphaFoldDB" id="A0AA36I0M5"/>
<reference evidence="2" key="1">
    <citation type="submission" date="2023-08" db="EMBL/GenBank/DDBJ databases">
        <authorList>
            <person name="Chen Y."/>
            <person name="Shah S."/>
            <person name="Dougan E. K."/>
            <person name="Thang M."/>
            <person name="Chan C."/>
        </authorList>
    </citation>
    <scope>NUCLEOTIDE SEQUENCE</scope>
</reference>